<dbReference type="InterPro" id="IPR014710">
    <property type="entry name" value="RmlC-like_jellyroll"/>
</dbReference>
<keyword evidence="3" id="KW-0804">Transcription</keyword>
<dbReference type="GO" id="GO:0003700">
    <property type="term" value="F:DNA-binding transcription factor activity"/>
    <property type="evidence" value="ECO:0007669"/>
    <property type="project" value="InterPro"/>
</dbReference>
<dbReference type="InterPro" id="IPR018060">
    <property type="entry name" value="HTH_AraC"/>
</dbReference>
<dbReference type="PANTHER" id="PTHR43280">
    <property type="entry name" value="ARAC-FAMILY TRANSCRIPTIONAL REGULATOR"/>
    <property type="match status" value="1"/>
</dbReference>
<reference evidence="5 6" key="1">
    <citation type="submission" date="2017-10" db="EMBL/GenBank/DDBJ databases">
        <title>Bacillus sp. nov., a halophilic bacterium isolated from a Keqin Lake.</title>
        <authorList>
            <person name="Wang H."/>
        </authorList>
    </citation>
    <scope>NUCLEOTIDE SEQUENCE [LARGE SCALE GENOMIC DNA]</scope>
    <source>
        <strain evidence="5 6">KCTC 13187</strain>
    </source>
</reference>
<dbReference type="Pfam" id="PF12833">
    <property type="entry name" value="HTH_18"/>
    <property type="match status" value="1"/>
</dbReference>
<dbReference type="RefSeq" id="WP_110934719.1">
    <property type="nucleotide sequence ID" value="NZ_KZ614146.1"/>
</dbReference>
<evidence type="ECO:0000313" key="5">
    <source>
        <dbReference type="EMBL" id="RKL66862.1"/>
    </source>
</evidence>
<sequence length="292" mass="34047">MKETSLYQTLSREREVHPEVTFYYFKQWSNYEMSEAHAHEAIEIMYVLSGKAQVEIEQDSFMLKEGQFILIDSLIAHRLIAKSSIPCRMLNVEFTWKSKEGSFPSLKDLAKENDNLLELLKTPISFLLLQDGNDIATTLKRLVLELDSKVSNPIMVQLMFTELFLQIATLKKSDATFSSQLKNRNVYIKKAVEYIHHHYDRPLLIDDIAEVIHLNASYLQRIFKTEMGCTIMQYLTSIRIEKAKMLLRNSVIPITEISEYIGLNSRQHFSYLFKKETGYSPSKFRGDIELKR</sequence>
<dbReference type="GO" id="GO:0043565">
    <property type="term" value="F:sequence-specific DNA binding"/>
    <property type="evidence" value="ECO:0007669"/>
    <property type="project" value="InterPro"/>
</dbReference>
<organism evidence="5 6">
    <name type="scientific">Salipaludibacillus neizhouensis</name>
    <dbReference type="NCBI Taxonomy" id="885475"/>
    <lineage>
        <taxon>Bacteria</taxon>
        <taxon>Bacillati</taxon>
        <taxon>Bacillota</taxon>
        <taxon>Bacilli</taxon>
        <taxon>Bacillales</taxon>
        <taxon>Bacillaceae</taxon>
    </lineage>
</organism>
<dbReference type="PRINTS" id="PR00032">
    <property type="entry name" value="HTHARAC"/>
</dbReference>
<feature type="domain" description="HTH araC/xylS-type" evidence="4">
    <location>
        <begin position="189"/>
        <end position="287"/>
    </location>
</feature>
<evidence type="ECO:0000256" key="1">
    <source>
        <dbReference type="ARBA" id="ARBA00023015"/>
    </source>
</evidence>
<gene>
    <name evidence="5" type="ORF">CR203_13610</name>
</gene>
<evidence type="ECO:0000256" key="3">
    <source>
        <dbReference type="ARBA" id="ARBA00023163"/>
    </source>
</evidence>
<dbReference type="SUPFAM" id="SSF46689">
    <property type="entry name" value="Homeodomain-like"/>
    <property type="match status" value="2"/>
</dbReference>
<dbReference type="SMART" id="SM00342">
    <property type="entry name" value="HTH_ARAC"/>
    <property type="match status" value="1"/>
</dbReference>
<dbReference type="EMBL" id="PDOE01000005">
    <property type="protein sequence ID" value="RKL66862.1"/>
    <property type="molecule type" value="Genomic_DNA"/>
</dbReference>
<dbReference type="Pfam" id="PF07883">
    <property type="entry name" value="Cupin_2"/>
    <property type="match status" value="1"/>
</dbReference>
<comment type="caution">
    <text evidence="5">The sequence shown here is derived from an EMBL/GenBank/DDBJ whole genome shotgun (WGS) entry which is preliminary data.</text>
</comment>
<accession>A0A3A9K8K9</accession>
<dbReference type="InterPro" id="IPR020449">
    <property type="entry name" value="Tscrpt_reg_AraC-type_HTH"/>
</dbReference>
<dbReference type="PROSITE" id="PS00041">
    <property type="entry name" value="HTH_ARAC_FAMILY_1"/>
    <property type="match status" value="1"/>
</dbReference>
<dbReference type="Gene3D" id="2.60.120.10">
    <property type="entry name" value="Jelly Rolls"/>
    <property type="match status" value="1"/>
</dbReference>
<dbReference type="InterPro" id="IPR013096">
    <property type="entry name" value="Cupin_2"/>
</dbReference>
<keyword evidence="6" id="KW-1185">Reference proteome</keyword>
<dbReference type="SUPFAM" id="SSF51182">
    <property type="entry name" value="RmlC-like cupins"/>
    <property type="match status" value="1"/>
</dbReference>
<dbReference type="Gene3D" id="1.10.10.60">
    <property type="entry name" value="Homeodomain-like"/>
    <property type="match status" value="2"/>
</dbReference>
<evidence type="ECO:0000259" key="4">
    <source>
        <dbReference type="PROSITE" id="PS01124"/>
    </source>
</evidence>
<dbReference type="AlphaFoldDB" id="A0A3A9K8K9"/>
<dbReference type="PROSITE" id="PS01124">
    <property type="entry name" value="HTH_ARAC_FAMILY_2"/>
    <property type="match status" value="1"/>
</dbReference>
<dbReference type="InterPro" id="IPR018062">
    <property type="entry name" value="HTH_AraC-typ_CS"/>
</dbReference>
<evidence type="ECO:0000313" key="6">
    <source>
        <dbReference type="Proteomes" id="UP000281498"/>
    </source>
</evidence>
<dbReference type="InterPro" id="IPR009057">
    <property type="entry name" value="Homeodomain-like_sf"/>
</dbReference>
<keyword evidence="2" id="KW-0238">DNA-binding</keyword>
<dbReference type="InterPro" id="IPR011051">
    <property type="entry name" value="RmlC_Cupin_sf"/>
</dbReference>
<dbReference type="CDD" id="cd02209">
    <property type="entry name" value="cupin_XRE_C"/>
    <property type="match status" value="1"/>
</dbReference>
<name>A0A3A9K8K9_9BACI</name>
<dbReference type="PANTHER" id="PTHR43280:SF28">
    <property type="entry name" value="HTH-TYPE TRANSCRIPTIONAL ACTIVATOR RHAS"/>
    <property type="match status" value="1"/>
</dbReference>
<protein>
    <submittedName>
        <fullName evidence="5">AraC family transcriptional regulator</fullName>
    </submittedName>
</protein>
<dbReference type="Proteomes" id="UP000281498">
    <property type="component" value="Unassembled WGS sequence"/>
</dbReference>
<dbReference type="OrthoDB" id="9807321at2"/>
<keyword evidence="1" id="KW-0805">Transcription regulation</keyword>
<proteinExistence type="predicted"/>
<evidence type="ECO:0000256" key="2">
    <source>
        <dbReference type="ARBA" id="ARBA00023125"/>
    </source>
</evidence>